<proteinExistence type="predicted"/>
<protein>
    <recommendedName>
        <fullName evidence="1">Probable 2-phosphosulfolactate phosphatase</fullName>
    </recommendedName>
</protein>
<evidence type="ECO:0000313" key="3">
    <source>
        <dbReference type="Proteomes" id="UP000791080"/>
    </source>
</evidence>
<sequence length="227" mass="22625">MANLAPSCGVLVVVDVLSFSTAVDVAVGRGASVLPLRWRDARAAEAAARAGAVLASRQRGAGWSLSPESLSTLETRTLLALPSPNGATLCSLAAGSSATVLVGCPRNAAAVAGAAAAWRAGRPVGVIAAGERWPDDTPRPAVEDLLGAGSIVSALRAVEPLIDVSAEAEVAATAFESYAGALGTVLAESVSGRELRAAGFGADLELAGCHDVSHAVPVLRDGVLRGG</sequence>
<dbReference type="InterPro" id="IPR005238">
    <property type="entry name" value="ComB-like"/>
</dbReference>
<accession>A0ABT1JPQ7</accession>
<dbReference type="Gene3D" id="3.90.1560.10">
    <property type="entry name" value="ComB-like"/>
    <property type="match status" value="1"/>
</dbReference>
<comment type="caution">
    <text evidence="2">The sequence shown here is derived from an EMBL/GenBank/DDBJ whole genome shotgun (WGS) entry which is preliminary data.</text>
</comment>
<dbReference type="Pfam" id="PF04029">
    <property type="entry name" value="2-ph_phosp"/>
    <property type="match status" value="1"/>
</dbReference>
<evidence type="ECO:0000256" key="1">
    <source>
        <dbReference type="ARBA" id="ARBA00021948"/>
    </source>
</evidence>
<dbReference type="EMBL" id="AUBJ02000001">
    <property type="protein sequence ID" value="MCP2334154.1"/>
    <property type="molecule type" value="Genomic_DNA"/>
</dbReference>
<keyword evidence="3" id="KW-1185">Reference proteome</keyword>
<dbReference type="Proteomes" id="UP000791080">
    <property type="component" value="Unassembled WGS sequence"/>
</dbReference>
<organism evidence="2 3">
    <name type="scientific">Actinoalloteichus caeruleus DSM 43889</name>
    <dbReference type="NCBI Taxonomy" id="1120930"/>
    <lineage>
        <taxon>Bacteria</taxon>
        <taxon>Bacillati</taxon>
        <taxon>Actinomycetota</taxon>
        <taxon>Actinomycetes</taxon>
        <taxon>Pseudonocardiales</taxon>
        <taxon>Pseudonocardiaceae</taxon>
        <taxon>Actinoalloteichus</taxon>
        <taxon>Actinoalloteichus cyanogriseus</taxon>
    </lineage>
</organism>
<dbReference type="InterPro" id="IPR036702">
    <property type="entry name" value="ComB-like_sf"/>
</dbReference>
<reference evidence="2 3" key="1">
    <citation type="submission" date="2022-06" db="EMBL/GenBank/DDBJ databases">
        <title>Genomic Encyclopedia of Type Strains, Phase I: the one thousand microbial genomes (KMG-I) project.</title>
        <authorList>
            <person name="Kyrpides N."/>
        </authorList>
    </citation>
    <scope>NUCLEOTIDE SEQUENCE [LARGE SCALE GENOMIC DNA]</scope>
    <source>
        <strain evidence="2 3">DSM 43889</strain>
    </source>
</reference>
<name>A0ABT1JPQ7_ACTCY</name>
<evidence type="ECO:0000313" key="2">
    <source>
        <dbReference type="EMBL" id="MCP2334154.1"/>
    </source>
</evidence>
<dbReference type="SUPFAM" id="SSF142823">
    <property type="entry name" value="ComB-like"/>
    <property type="match status" value="1"/>
</dbReference>
<gene>
    <name evidence="2" type="ORF">G443_004424</name>
</gene>